<dbReference type="Proteomes" id="UP000087171">
    <property type="component" value="Chromosome Ca6"/>
</dbReference>
<keyword evidence="3 7" id="KW-0808">Transferase</keyword>
<sequence>MSGVPRARELLQKVKDKMEASSMSLKMPFIVCLIIFPIVIMVTLMYQNASFGLFEGFSKGMAYKNVTTSDIGLGQNVTYDNFGEKKESDANLKSSKNISPTNSTNVSTSTPPKETIEDKEKLLDGLLVSGFDESSCISRSQSHLYHKSSPHKPSPYLISKIRKYEELHRRCGPNTIAYNEDMKIIANSNNATNVGTTTCKYVIWVPANGLGNQIISMVSTFLYAILTDRIMLVKFGKDKDGLFCEPFLNSSWLLPKDSPFWNVENVPTYQSMLEKEWSNSSNEDIPSSMFVDLRYSPNFEERFFHCDDSQYFLSEIPLLFFESGQYFVPSFFMTPIFNKELNKMFPEITPVFHHLGRYLFHPSNEAWGHITRFYQQHFEKANERIGLQIRVFDPNSTPHEIVMEQLLNCTLENKILPNVFSMKNSSLSSSDKKGTIKKVVLVASLYPQYGEALKTMYINKSTIKGEVIEIFQPSGEEQQKFNDNKHNMKAWVDMYLLSLTDVLVTTYQSTFGYVAKALGNTRPWILYHPITHNNNKEICDREFNLEPCYHYPPYHYCDVDGKVIENFAPSFPYVRHCKDYPYGIKLTNGSI</sequence>
<evidence type="ECO:0000256" key="5">
    <source>
        <dbReference type="ARBA" id="ARBA00023180"/>
    </source>
</evidence>
<evidence type="ECO:0000256" key="2">
    <source>
        <dbReference type="ARBA" id="ARBA00022676"/>
    </source>
</evidence>
<reference evidence="10" key="2">
    <citation type="submission" date="2025-08" db="UniProtKB">
        <authorList>
            <consortium name="RefSeq"/>
        </authorList>
    </citation>
    <scope>IDENTIFICATION</scope>
    <source>
        <tissue evidence="10">Etiolated seedlings</tissue>
    </source>
</reference>
<dbReference type="EC" id="2.4.1.-" evidence="7"/>
<dbReference type="OrthoDB" id="428346at2759"/>
<evidence type="ECO:0000256" key="1">
    <source>
        <dbReference type="ARBA" id="ARBA00010481"/>
    </source>
</evidence>
<dbReference type="PANTHER" id="PTHR31889:SF57">
    <property type="entry name" value="FUCOSYLTRANSFERASE"/>
    <property type="match status" value="1"/>
</dbReference>
<keyword evidence="5" id="KW-0325">Glycoprotein</keyword>
<dbReference type="PaxDb" id="3827-XP_004507055.1"/>
<dbReference type="Pfam" id="PF03254">
    <property type="entry name" value="XG_FTase"/>
    <property type="match status" value="1"/>
</dbReference>
<comment type="similarity">
    <text evidence="1 7">Belongs to the glycosyltransferase 37 family.</text>
</comment>
<dbReference type="KEGG" id="cam:101504846"/>
<reference evidence="9" key="1">
    <citation type="journal article" date="2013" name="Nat. Biotechnol.">
        <title>Draft genome sequence of chickpea (Cicer arietinum) provides a resource for trait improvement.</title>
        <authorList>
            <person name="Varshney R.K."/>
            <person name="Song C."/>
            <person name="Saxena R.K."/>
            <person name="Azam S."/>
            <person name="Yu S."/>
            <person name="Sharpe A.G."/>
            <person name="Cannon S."/>
            <person name="Baek J."/>
            <person name="Rosen B.D."/>
            <person name="Tar'an B."/>
            <person name="Millan T."/>
            <person name="Zhang X."/>
            <person name="Ramsay L.D."/>
            <person name="Iwata A."/>
            <person name="Wang Y."/>
            <person name="Nelson W."/>
            <person name="Farmer A.D."/>
            <person name="Gaur P.M."/>
            <person name="Soderlund C."/>
            <person name="Penmetsa R.V."/>
            <person name="Xu C."/>
            <person name="Bharti A.K."/>
            <person name="He W."/>
            <person name="Winter P."/>
            <person name="Zhao S."/>
            <person name="Hane J.K."/>
            <person name="Carrasquilla-Garcia N."/>
            <person name="Condie J.A."/>
            <person name="Upadhyaya H.D."/>
            <person name="Luo M.C."/>
            <person name="Thudi M."/>
            <person name="Gowda C.L."/>
            <person name="Singh N.P."/>
            <person name="Lichtenzveig J."/>
            <person name="Gali K.K."/>
            <person name="Rubio J."/>
            <person name="Nadarajan N."/>
            <person name="Dolezel J."/>
            <person name="Bansal K.C."/>
            <person name="Xu X."/>
            <person name="Edwards D."/>
            <person name="Zhang G."/>
            <person name="Kahl G."/>
            <person name="Gil J."/>
            <person name="Singh K.B."/>
            <person name="Datta S.K."/>
            <person name="Jackson S.A."/>
            <person name="Wang J."/>
            <person name="Cook D.R."/>
        </authorList>
    </citation>
    <scope>NUCLEOTIDE SEQUENCE [LARGE SCALE GENOMIC DNA]</scope>
    <source>
        <strain evidence="9">cv. CDC Frontier</strain>
    </source>
</reference>
<dbReference type="GO" id="GO:0071555">
    <property type="term" value="P:cell wall organization"/>
    <property type="evidence" value="ECO:0007669"/>
    <property type="project" value="UniProtKB-UniRule"/>
</dbReference>
<accession>A0A1S2YMN0</accession>
<dbReference type="RefSeq" id="XP_004507055.2">
    <property type="nucleotide sequence ID" value="XM_004506998.2"/>
</dbReference>
<dbReference type="Gene3D" id="3.40.50.11350">
    <property type="match status" value="1"/>
</dbReference>
<evidence type="ECO:0000313" key="10">
    <source>
        <dbReference type="RefSeq" id="XP_004507055.2"/>
    </source>
</evidence>
<dbReference type="eggNOG" id="ENOG502QTTA">
    <property type="taxonomic scope" value="Eukaryota"/>
</dbReference>
<organism evidence="9 10">
    <name type="scientific">Cicer arietinum</name>
    <name type="common">Chickpea</name>
    <name type="synonym">Garbanzo</name>
    <dbReference type="NCBI Taxonomy" id="3827"/>
    <lineage>
        <taxon>Eukaryota</taxon>
        <taxon>Viridiplantae</taxon>
        <taxon>Streptophyta</taxon>
        <taxon>Embryophyta</taxon>
        <taxon>Tracheophyta</taxon>
        <taxon>Spermatophyta</taxon>
        <taxon>Magnoliopsida</taxon>
        <taxon>eudicotyledons</taxon>
        <taxon>Gunneridae</taxon>
        <taxon>Pentapetalae</taxon>
        <taxon>rosids</taxon>
        <taxon>fabids</taxon>
        <taxon>Fabales</taxon>
        <taxon>Fabaceae</taxon>
        <taxon>Papilionoideae</taxon>
        <taxon>50 kb inversion clade</taxon>
        <taxon>NPAAA clade</taxon>
        <taxon>Hologalegina</taxon>
        <taxon>IRL clade</taxon>
        <taxon>Cicereae</taxon>
        <taxon>Cicer</taxon>
    </lineage>
</organism>
<keyword evidence="7" id="KW-1133">Transmembrane helix</keyword>
<protein>
    <recommendedName>
        <fullName evidence="7">Fucosyltransferase</fullName>
        <ecNumber evidence="7">2.4.1.-</ecNumber>
    </recommendedName>
</protein>
<evidence type="ECO:0000256" key="3">
    <source>
        <dbReference type="ARBA" id="ARBA00022679"/>
    </source>
</evidence>
<evidence type="ECO:0000256" key="4">
    <source>
        <dbReference type="ARBA" id="ARBA00023034"/>
    </source>
</evidence>
<evidence type="ECO:0000313" key="9">
    <source>
        <dbReference type="Proteomes" id="UP000087171"/>
    </source>
</evidence>
<keyword evidence="4 7" id="KW-0333">Golgi apparatus</keyword>
<keyword evidence="7" id="KW-0472">Membrane</keyword>
<dbReference type="Gene3D" id="3.40.50.11340">
    <property type="match status" value="1"/>
</dbReference>
<keyword evidence="2 7" id="KW-0328">Glycosyltransferase</keyword>
<comment type="subcellular location">
    <subcellularLocation>
        <location evidence="7">Golgi apparatus</location>
        <location evidence="7">Golgi stack membrane</location>
        <topology evidence="7">Single-pass type II membrane protein</topology>
    </subcellularLocation>
</comment>
<dbReference type="InterPro" id="IPR004938">
    <property type="entry name" value="XG_FTase"/>
</dbReference>
<dbReference type="AlphaFoldDB" id="A0A1S2YMN0"/>
<dbReference type="GO" id="GO:0032580">
    <property type="term" value="C:Golgi cisterna membrane"/>
    <property type="evidence" value="ECO:0007669"/>
    <property type="project" value="UniProtKB-SubCell"/>
</dbReference>
<evidence type="ECO:0000256" key="6">
    <source>
        <dbReference type="ARBA" id="ARBA00023316"/>
    </source>
</evidence>
<proteinExistence type="inferred from homology"/>
<dbReference type="GO" id="GO:0042546">
    <property type="term" value="P:cell wall biogenesis"/>
    <property type="evidence" value="ECO:0007669"/>
    <property type="project" value="InterPro"/>
</dbReference>
<comment type="function">
    <text evidence="7">May be involved in cell wall biosynthesis.</text>
</comment>
<dbReference type="FunFam" id="3.40.50.11340:FF:000005">
    <property type="entry name" value="Galactoside 2-alpha-L-fucosyltransferase"/>
    <property type="match status" value="1"/>
</dbReference>
<evidence type="ECO:0000256" key="7">
    <source>
        <dbReference type="RuleBase" id="RU367004"/>
    </source>
</evidence>
<feature type="region of interest" description="Disordered" evidence="8">
    <location>
        <begin position="88"/>
        <end position="115"/>
    </location>
</feature>
<dbReference type="GO" id="GO:0009969">
    <property type="term" value="P:xyloglucan biosynthetic process"/>
    <property type="evidence" value="ECO:0007669"/>
    <property type="project" value="TreeGrafter"/>
</dbReference>
<gene>
    <name evidence="10" type="primary">LOC101504846</name>
</gene>
<evidence type="ECO:0000256" key="8">
    <source>
        <dbReference type="SAM" id="MobiDB-lite"/>
    </source>
</evidence>
<keyword evidence="7" id="KW-0812">Transmembrane</keyword>
<feature type="transmembrane region" description="Helical" evidence="7">
    <location>
        <begin position="27"/>
        <end position="46"/>
    </location>
</feature>
<keyword evidence="6 7" id="KW-0961">Cell wall biogenesis/degradation</keyword>
<dbReference type="STRING" id="3827.A0A1S2YMN0"/>
<dbReference type="GO" id="GO:0008107">
    <property type="term" value="F:galactoside 2-alpha-L-fucosyltransferase activity"/>
    <property type="evidence" value="ECO:0007669"/>
    <property type="project" value="InterPro"/>
</dbReference>
<dbReference type="PANTHER" id="PTHR31889">
    <property type="entry name" value="FUCOSYLTRANSFERASE 2-RELATED"/>
    <property type="match status" value="1"/>
</dbReference>
<name>A0A1S2YMN0_CICAR</name>
<keyword evidence="9" id="KW-1185">Reference proteome</keyword>
<feature type="compositionally biased region" description="Low complexity" evidence="8">
    <location>
        <begin position="97"/>
        <end position="112"/>
    </location>
</feature>